<sequence>MKLEYLLLGLLGENPGTGYEIKKFLDVHGRFLRSNTTMSQVYRSLSTMGDRGWVSYTTDTRPGAQDAKIYQVTPEGMTVFLDWLTGDYSPPSRFQDPDLAVRLRFAGFMSRAQILRLIDIELDARREQVALYRFRDRSRNVGSDVAFDLELAEAIGERLHEWGASQVDAYITALETLRGDLLDNRIAPTTREQAAAESMAD</sequence>
<evidence type="ECO:0000313" key="2">
    <source>
        <dbReference type="EMBL" id="WDM44849.1"/>
    </source>
</evidence>
<dbReference type="Gene3D" id="1.10.10.10">
    <property type="entry name" value="Winged helix-like DNA-binding domain superfamily/Winged helix DNA-binding domain"/>
    <property type="match status" value="1"/>
</dbReference>
<dbReference type="InterPro" id="IPR005149">
    <property type="entry name" value="Tscrpt_reg_PadR_N"/>
</dbReference>
<dbReference type="EMBL" id="CP078075">
    <property type="protein sequence ID" value="WDM44849.1"/>
    <property type="molecule type" value="Genomic_DNA"/>
</dbReference>
<reference evidence="2 3" key="1">
    <citation type="submission" date="2021-06" db="EMBL/GenBank/DDBJ databases">
        <title>Genome-based taxonomic framework of Microbacterium strains isolated from marine environment, the description of four new species and reclassification of four preexisting species.</title>
        <authorList>
            <person name="Lee S.D."/>
            <person name="Kim S.-M."/>
            <person name="Byeon Y.-S."/>
            <person name="Yang H.L."/>
            <person name="Kim I.S."/>
        </authorList>
    </citation>
    <scope>NUCLEOTIDE SEQUENCE [LARGE SCALE GENOMIC DNA]</scope>
    <source>
        <strain evidence="2 3">KACC 14465</strain>
    </source>
</reference>
<dbReference type="InterPro" id="IPR052509">
    <property type="entry name" value="Metal_resp_DNA-bind_regulator"/>
</dbReference>
<dbReference type="RefSeq" id="WP_282215001.1">
    <property type="nucleotide sequence ID" value="NZ_BAAAUN010000001.1"/>
</dbReference>
<evidence type="ECO:0000313" key="3">
    <source>
        <dbReference type="Proteomes" id="UP001215097"/>
    </source>
</evidence>
<accession>A0ABY7XRV9</accession>
<dbReference type="Proteomes" id="UP001215097">
    <property type="component" value="Chromosome"/>
</dbReference>
<dbReference type="SUPFAM" id="SSF46785">
    <property type="entry name" value="Winged helix' DNA-binding domain"/>
    <property type="match status" value="1"/>
</dbReference>
<dbReference type="PANTHER" id="PTHR33169">
    <property type="entry name" value="PADR-FAMILY TRANSCRIPTIONAL REGULATOR"/>
    <property type="match status" value="1"/>
</dbReference>
<dbReference type="Pfam" id="PF03551">
    <property type="entry name" value="PadR"/>
    <property type="match status" value="1"/>
</dbReference>
<dbReference type="PANTHER" id="PTHR33169:SF27">
    <property type="entry name" value="TRANSCRIPTIONAL REGULATOR PADR FAMILY PROTEIN"/>
    <property type="match status" value="1"/>
</dbReference>
<organism evidence="2 3">
    <name type="scientific">Microbacterium luteolum</name>
    <name type="common">Aureobacterium luteolum</name>
    <dbReference type="NCBI Taxonomy" id="69367"/>
    <lineage>
        <taxon>Bacteria</taxon>
        <taxon>Bacillati</taxon>
        <taxon>Actinomycetota</taxon>
        <taxon>Actinomycetes</taxon>
        <taxon>Micrococcales</taxon>
        <taxon>Microbacteriaceae</taxon>
        <taxon>Microbacterium</taxon>
    </lineage>
</organism>
<keyword evidence="3" id="KW-1185">Reference proteome</keyword>
<protein>
    <submittedName>
        <fullName evidence="2">Helix-turn-helix transcriptional regulator</fullName>
    </submittedName>
</protein>
<dbReference type="InterPro" id="IPR036390">
    <property type="entry name" value="WH_DNA-bd_sf"/>
</dbReference>
<evidence type="ECO:0000259" key="1">
    <source>
        <dbReference type="Pfam" id="PF03551"/>
    </source>
</evidence>
<dbReference type="InterPro" id="IPR036388">
    <property type="entry name" value="WH-like_DNA-bd_sf"/>
</dbReference>
<name>A0ABY7XRV9_MICLT</name>
<feature type="domain" description="Transcription regulator PadR N-terminal" evidence="1">
    <location>
        <begin position="7"/>
        <end position="79"/>
    </location>
</feature>
<gene>
    <name evidence="2" type="ORF">KV395_17045</name>
</gene>
<proteinExistence type="predicted"/>